<dbReference type="InterPro" id="IPR036890">
    <property type="entry name" value="HATPase_C_sf"/>
</dbReference>
<feature type="non-terminal residue" evidence="6">
    <location>
        <position position="1"/>
    </location>
</feature>
<sequence>GVAGPGAGHGLTGMRERVGALGGALEVGPRPGGGFRVFVRLPAEPRG</sequence>
<gene>
    <name evidence="6" type="ORF">I0C86_39195</name>
</gene>
<dbReference type="Gene3D" id="3.30.565.10">
    <property type="entry name" value="Histidine kinase-like ATPase, C-terminal domain"/>
    <property type="match status" value="1"/>
</dbReference>
<dbReference type="SUPFAM" id="SSF55874">
    <property type="entry name" value="ATPase domain of HSP90 chaperone/DNA topoisomerase II/histidine kinase"/>
    <property type="match status" value="1"/>
</dbReference>
<evidence type="ECO:0000313" key="6">
    <source>
        <dbReference type="EMBL" id="MBF9134908.1"/>
    </source>
</evidence>
<evidence type="ECO:0000256" key="1">
    <source>
        <dbReference type="ARBA" id="ARBA00000085"/>
    </source>
</evidence>
<evidence type="ECO:0000256" key="2">
    <source>
        <dbReference type="ARBA" id="ARBA00012438"/>
    </source>
</evidence>
<accession>A0ABS0H8U9</accession>
<evidence type="ECO:0000256" key="3">
    <source>
        <dbReference type="ARBA" id="ARBA00022679"/>
    </source>
</evidence>
<keyword evidence="7" id="KW-1185">Reference proteome</keyword>
<dbReference type="PANTHER" id="PTHR24421:SF10">
    <property type="entry name" value="NITRATE_NITRITE SENSOR PROTEIN NARQ"/>
    <property type="match status" value="1"/>
</dbReference>
<dbReference type="InterPro" id="IPR050482">
    <property type="entry name" value="Sensor_HK_TwoCompSys"/>
</dbReference>
<comment type="caution">
    <text evidence="6">The sequence shown here is derived from an EMBL/GenBank/DDBJ whole genome shotgun (WGS) entry which is preliminary data.</text>
</comment>
<dbReference type="PANTHER" id="PTHR24421">
    <property type="entry name" value="NITRATE/NITRITE SENSOR PROTEIN NARX-RELATED"/>
    <property type="match status" value="1"/>
</dbReference>
<keyword evidence="5" id="KW-0902">Two-component regulatory system</keyword>
<dbReference type="EC" id="2.7.13.3" evidence="2"/>
<dbReference type="EMBL" id="JADPUN010000400">
    <property type="protein sequence ID" value="MBF9134908.1"/>
    <property type="molecule type" value="Genomic_DNA"/>
</dbReference>
<keyword evidence="4" id="KW-0418">Kinase</keyword>
<protein>
    <recommendedName>
        <fullName evidence="2">histidine kinase</fullName>
        <ecNumber evidence="2">2.7.13.3</ecNumber>
    </recommendedName>
</protein>
<dbReference type="Proteomes" id="UP000638560">
    <property type="component" value="Unassembled WGS sequence"/>
</dbReference>
<reference evidence="6 7" key="1">
    <citation type="submission" date="2020-11" db="EMBL/GenBank/DDBJ databases">
        <title>A novel isolate from a Black sea contaminated sediment with potential to produce alkanes: Plantactinospora alkalitolerans sp. nov.</title>
        <authorList>
            <person name="Carro L."/>
            <person name="Veyisoglu A."/>
            <person name="Guven K."/>
            <person name="Schumann P."/>
            <person name="Klenk H.-P."/>
            <person name="Sahin N."/>
        </authorList>
    </citation>
    <scope>NUCLEOTIDE SEQUENCE [LARGE SCALE GENOMIC DNA]</scope>
    <source>
        <strain evidence="6 7">S1510</strain>
    </source>
</reference>
<evidence type="ECO:0000256" key="5">
    <source>
        <dbReference type="ARBA" id="ARBA00023012"/>
    </source>
</evidence>
<evidence type="ECO:0000313" key="7">
    <source>
        <dbReference type="Proteomes" id="UP000638560"/>
    </source>
</evidence>
<comment type="catalytic activity">
    <reaction evidence="1">
        <text>ATP + protein L-histidine = ADP + protein N-phospho-L-histidine.</text>
        <dbReference type="EC" id="2.7.13.3"/>
    </reaction>
</comment>
<evidence type="ECO:0000256" key="4">
    <source>
        <dbReference type="ARBA" id="ARBA00022777"/>
    </source>
</evidence>
<keyword evidence="3" id="KW-0808">Transferase</keyword>
<proteinExistence type="predicted"/>
<organism evidence="6 7">
    <name type="scientific">Plantactinospora alkalitolerans</name>
    <dbReference type="NCBI Taxonomy" id="2789879"/>
    <lineage>
        <taxon>Bacteria</taxon>
        <taxon>Bacillati</taxon>
        <taxon>Actinomycetota</taxon>
        <taxon>Actinomycetes</taxon>
        <taxon>Micromonosporales</taxon>
        <taxon>Micromonosporaceae</taxon>
        <taxon>Plantactinospora</taxon>
    </lineage>
</organism>
<name>A0ABS0H8U9_9ACTN</name>